<dbReference type="Proteomes" id="UP001219518">
    <property type="component" value="Unassembled WGS sequence"/>
</dbReference>
<gene>
    <name evidence="4" type="ORF">KUF71_005766</name>
</gene>
<reference evidence="4" key="1">
    <citation type="submission" date="2021-07" db="EMBL/GenBank/DDBJ databases">
        <authorList>
            <person name="Catto M.A."/>
            <person name="Jacobson A."/>
            <person name="Kennedy G."/>
            <person name="Labadie P."/>
            <person name="Hunt B.G."/>
            <person name="Srinivasan R."/>
        </authorList>
    </citation>
    <scope>NUCLEOTIDE SEQUENCE</scope>
    <source>
        <strain evidence="4">PL_HMW_Pooled</strain>
        <tissue evidence="4">Head</tissue>
    </source>
</reference>
<dbReference type="AlphaFoldDB" id="A0AAE1H6E8"/>
<feature type="region of interest" description="Disordered" evidence="2">
    <location>
        <begin position="135"/>
        <end position="164"/>
    </location>
</feature>
<evidence type="ECO:0000259" key="3">
    <source>
        <dbReference type="PROSITE" id="PS50157"/>
    </source>
</evidence>
<keyword evidence="1" id="KW-0479">Metal-binding</keyword>
<accession>A0AAE1H6E8</accession>
<dbReference type="PROSITE" id="PS50157">
    <property type="entry name" value="ZINC_FINGER_C2H2_2"/>
    <property type="match status" value="1"/>
</dbReference>
<reference evidence="4" key="2">
    <citation type="journal article" date="2023" name="BMC Genomics">
        <title>Pest status, molecular evolution, and epigenetic factors derived from the genome assembly of Frankliniella fusca, a thysanopteran phytovirus vector.</title>
        <authorList>
            <person name="Catto M.A."/>
            <person name="Labadie P.E."/>
            <person name="Jacobson A.L."/>
            <person name="Kennedy G.G."/>
            <person name="Srinivasan R."/>
            <person name="Hunt B.G."/>
        </authorList>
    </citation>
    <scope>NUCLEOTIDE SEQUENCE</scope>
    <source>
        <strain evidence="4">PL_HMW_Pooled</strain>
    </source>
</reference>
<name>A0AAE1H6E8_9NEOP</name>
<keyword evidence="1" id="KW-0862">Zinc</keyword>
<dbReference type="PROSITE" id="PS00028">
    <property type="entry name" value="ZINC_FINGER_C2H2_1"/>
    <property type="match status" value="1"/>
</dbReference>
<evidence type="ECO:0000256" key="1">
    <source>
        <dbReference type="PROSITE-ProRule" id="PRU00042"/>
    </source>
</evidence>
<dbReference type="SMART" id="SM00355">
    <property type="entry name" value="ZnF_C2H2"/>
    <property type="match status" value="2"/>
</dbReference>
<dbReference type="EMBL" id="JAHWGI010000440">
    <property type="protein sequence ID" value="KAK3915459.1"/>
    <property type="molecule type" value="Genomic_DNA"/>
</dbReference>
<dbReference type="InterPro" id="IPR036236">
    <property type="entry name" value="Znf_C2H2_sf"/>
</dbReference>
<dbReference type="SUPFAM" id="SSF57667">
    <property type="entry name" value="beta-beta-alpha zinc fingers"/>
    <property type="match status" value="1"/>
</dbReference>
<dbReference type="GO" id="GO:0008270">
    <property type="term" value="F:zinc ion binding"/>
    <property type="evidence" value="ECO:0007669"/>
    <property type="project" value="UniProtKB-KW"/>
</dbReference>
<proteinExistence type="predicted"/>
<keyword evidence="1" id="KW-0863">Zinc-finger</keyword>
<organism evidence="4 5">
    <name type="scientific">Frankliniella fusca</name>
    <dbReference type="NCBI Taxonomy" id="407009"/>
    <lineage>
        <taxon>Eukaryota</taxon>
        <taxon>Metazoa</taxon>
        <taxon>Ecdysozoa</taxon>
        <taxon>Arthropoda</taxon>
        <taxon>Hexapoda</taxon>
        <taxon>Insecta</taxon>
        <taxon>Pterygota</taxon>
        <taxon>Neoptera</taxon>
        <taxon>Paraneoptera</taxon>
        <taxon>Thysanoptera</taxon>
        <taxon>Terebrantia</taxon>
        <taxon>Thripoidea</taxon>
        <taxon>Thripidae</taxon>
        <taxon>Frankliniella</taxon>
    </lineage>
</organism>
<protein>
    <submittedName>
        <fullName evidence="4">Longitudinals lacking protein, isoforms A/B/D/L</fullName>
    </submittedName>
</protein>
<sequence length="164" mass="18477">MLANKFSNFPDEWTDAELRVDERKDHSRILAAWALVNQPPRLSNSLNNLPPLPDGITVHPVNPTPLVTSARPIGKSPGRFECPRCGKVYRWKGNLKQHLNVECGKEPQLQCLYCIYRCKHKSSMNRHMKHLHAWSPGAESGNRWTTGADSPSRPVENGDFLGAN</sequence>
<feature type="domain" description="C2H2-type" evidence="3">
    <location>
        <begin position="80"/>
        <end position="107"/>
    </location>
</feature>
<dbReference type="Gene3D" id="3.30.160.60">
    <property type="entry name" value="Classic Zinc Finger"/>
    <property type="match status" value="1"/>
</dbReference>
<evidence type="ECO:0000313" key="5">
    <source>
        <dbReference type="Proteomes" id="UP001219518"/>
    </source>
</evidence>
<evidence type="ECO:0000256" key="2">
    <source>
        <dbReference type="SAM" id="MobiDB-lite"/>
    </source>
</evidence>
<keyword evidence="5" id="KW-1185">Reference proteome</keyword>
<evidence type="ECO:0000313" key="4">
    <source>
        <dbReference type="EMBL" id="KAK3915459.1"/>
    </source>
</evidence>
<comment type="caution">
    <text evidence="4">The sequence shown here is derived from an EMBL/GenBank/DDBJ whole genome shotgun (WGS) entry which is preliminary data.</text>
</comment>
<dbReference type="InterPro" id="IPR013087">
    <property type="entry name" value="Znf_C2H2_type"/>
</dbReference>